<reference evidence="3" key="1">
    <citation type="submission" date="2020-08" db="EMBL/GenBank/DDBJ databases">
        <title>Plant Genome Project.</title>
        <authorList>
            <person name="Zhang R.-G."/>
        </authorList>
    </citation>
    <scope>NUCLEOTIDE SEQUENCE</scope>
    <source>
        <strain evidence="3">WSP0</strain>
        <tissue evidence="3">Leaf</tissue>
    </source>
</reference>
<accession>A0AAV6LFN1</accession>
<dbReference type="PROSITE" id="PS50088">
    <property type="entry name" value="ANK_REPEAT"/>
    <property type="match status" value="1"/>
</dbReference>
<proteinExistence type="predicted"/>
<dbReference type="InterPro" id="IPR002110">
    <property type="entry name" value="Ankyrin_rpt"/>
</dbReference>
<dbReference type="EMBL" id="JACTNZ010000001">
    <property type="protein sequence ID" value="KAG5563935.1"/>
    <property type="molecule type" value="Genomic_DNA"/>
</dbReference>
<comment type="caution">
    <text evidence="3">The sequence shown here is derived from an EMBL/GenBank/DDBJ whole genome shotgun (WGS) entry which is preliminary data.</text>
</comment>
<name>A0AAV6LFN1_9ERIC</name>
<gene>
    <name evidence="3" type="ORF">RHGRI_000201</name>
</gene>
<dbReference type="Proteomes" id="UP000823749">
    <property type="component" value="Chromosome 1"/>
</dbReference>
<feature type="region of interest" description="Disordered" evidence="2">
    <location>
        <begin position="1"/>
        <end position="21"/>
    </location>
</feature>
<keyword evidence="1" id="KW-0040">ANK repeat</keyword>
<evidence type="ECO:0000256" key="2">
    <source>
        <dbReference type="SAM" id="MobiDB-lite"/>
    </source>
</evidence>
<evidence type="ECO:0000313" key="3">
    <source>
        <dbReference type="EMBL" id="KAG5563935.1"/>
    </source>
</evidence>
<dbReference type="InterPro" id="IPR036770">
    <property type="entry name" value="Ankyrin_rpt-contain_sf"/>
</dbReference>
<protein>
    <recommendedName>
        <fullName evidence="5">Ankyrin repeat family protein</fullName>
    </recommendedName>
</protein>
<evidence type="ECO:0008006" key="5">
    <source>
        <dbReference type="Google" id="ProtNLM"/>
    </source>
</evidence>
<evidence type="ECO:0000313" key="4">
    <source>
        <dbReference type="Proteomes" id="UP000823749"/>
    </source>
</evidence>
<evidence type="ECO:0000256" key="1">
    <source>
        <dbReference type="PROSITE-ProRule" id="PRU00023"/>
    </source>
</evidence>
<feature type="repeat" description="ANK" evidence="1">
    <location>
        <begin position="93"/>
        <end position="125"/>
    </location>
</feature>
<dbReference type="AlphaFoldDB" id="A0AAV6LFN1"/>
<dbReference type="SUPFAM" id="SSF48403">
    <property type="entry name" value="Ankyrin repeat"/>
    <property type="match status" value="1"/>
</dbReference>
<sequence length="466" mass="53265">MQGWTPGMNDDDDDDDDREVEKWEDDMVVAIAEDDEESLISLDGSPPASTVKSWYLLPELWHFICIDDAVNCATAVLEGKLSQRAHVDMPGLWGAFPLHYAAFEMAPRVIQLFLSYGARTDIRLYDELDLEENYGVFPLIRESTRDMEEQEGMVPLNIALDRASWTFYQHYMYLHRKPTFQMIVSLCLPLMKRALAACKLLAWSSENVEKEACYYCMEGKVVELAVLLIVARKKVFVPITFDRNDGAGIYGVTILQCVKNQILSLVDEEMKLTAEFQHGKVIQIKDKIKVLRSTALLLEVFESAGDTIEEYLESQQPVDVPREQVEKDVALRLSEKGFILKDGDFDFSNRDCVNLSKSVGTPAKYLNHPSDKLYRFSGPRWLQQMHAHFPPRKEVPRNGHQWSILSLAIPPLVKTVTKTMRTDQVSKFTFGSQYCTSVDIQKQSKPISWEILTKFAFSIKRGIRTP</sequence>
<keyword evidence="4" id="KW-1185">Reference proteome</keyword>
<feature type="compositionally biased region" description="Acidic residues" evidence="2">
    <location>
        <begin position="9"/>
        <end position="21"/>
    </location>
</feature>
<organism evidence="3 4">
    <name type="scientific">Rhododendron griersonianum</name>
    <dbReference type="NCBI Taxonomy" id="479676"/>
    <lineage>
        <taxon>Eukaryota</taxon>
        <taxon>Viridiplantae</taxon>
        <taxon>Streptophyta</taxon>
        <taxon>Embryophyta</taxon>
        <taxon>Tracheophyta</taxon>
        <taxon>Spermatophyta</taxon>
        <taxon>Magnoliopsida</taxon>
        <taxon>eudicotyledons</taxon>
        <taxon>Gunneridae</taxon>
        <taxon>Pentapetalae</taxon>
        <taxon>asterids</taxon>
        <taxon>Ericales</taxon>
        <taxon>Ericaceae</taxon>
        <taxon>Ericoideae</taxon>
        <taxon>Rhodoreae</taxon>
        <taxon>Rhododendron</taxon>
    </lineage>
</organism>